<dbReference type="Proteomes" id="UP000055045">
    <property type="component" value="Unassembled WGS sequence"/>
</dbReference>
<protein>
    <submittedName>
        <fullName evidence="1">Uncharacterized protein</fullName>
    </submittedName>
</protein>
<dbReference type="EMBL" id="LLXE01000219">
    <property type="protein sequence ID" value="KUM59534.1"/>
    <property type="molecule type" value="Genomic_DNA"/>
</dbReference>
<dbReference type="AlphaFoldDB" id="A0A101MFC3"/>
<sequence>MTRPHKRPTFLQDGKIGGRQIISHTIYNYRSLDYLSTMLRYSGLFGLVCNSPVQGQVITIYLSVIGRTFKSA</sequence>
<evidence type="ECO:0000313" key="1">
    <source>
        <dbReference type="EMBL" id="KUM59534.1"/>
    </source>
</evidence>
<keyword evidence="2" id="KW-1185">Reference proteome</keyword>
<reference evidence="1 2" key="1">
    <citation type="submission" date="2015-10" db="EMBL/GenBank/DDBJ databases">
        <title>Genome sequencing of Penicillium freii.</title>
        <authorList>
            <person name="Nguyen H.D."/>
            <person name="Visagie C.M."/>
            <person name="Seifert K.A."/>
        </authorList>
    </citation>
    <scope>NUCLEOTIDE SEQUENCE [LARGE SCALE GENOMIC DNA]</scope>
    <source>
        <strain evidence="1 2">DAOM 242723</strain>
    </source>
</reference>
<proteinExistence type="predicted"/>
<comment type="caution">
    <text evidence="1">The sequence shown here is derived from an EMBL/GenBank/DDBJ whole genome shotgun (WGS) entry which is preliminary data.</text>
</comment>
<organism evidence="1 2">
    <name type="scientific">Penicillium freii</name>
    <dbReference type="NCBI Taxonomy" id="48697"/>
    <lineage>
        <taxon>Eukaryota</taxon>
        <taxon>Fungi</taxon>
        <taxon>Dikarya</taxon>
        <taxon>Ascomycota</taxon>
        <taxon>Pezizomycotina</taxon>
        <taxon>Eurotiomycetes</taxon>
        <taxon>Eurotiomycetidae</taxon>
        <taxon>Eurotiales</taxon>
        <taxon>Aspergillaceae</taxon>
        <taxon>Penicillium</taxon>
    </lineage>
</organism>
<accession>A0A101MFC3</accession>
<evidence type="ECO:0000313" key="2">
    <source>
        <dbReference type="Proteomes" id="UP000055045"/>
    </source>
</evidence>
<gene>
    <name evidence="1" type="ORF">ACN42_g7607</name>
</gene>
<name>A0A101MFC3_PENFR</name>